<protein>
    <submittedName>
        <fullName evidence="2">Uncharacterized protein</fullName>
    </submittedName>
</protein>
<sequence length="268" mass="30698" precursor="true">MTSPALTWFLKTILLLASALMAYKLYRTGLYRRYPVFFSYFIFRIPNSIWPLLLSTSSDQYQKLWICTDLVVLTFYILLVKELYRLVLDKYRGLYTLGRWAMYVAMVIAVTISALSLIPKIKPATPQTSKVMTYVIAADRGVNTALVIFLVLLLLFLSRYPVRLSRNVRIHAVIYSIFFLSNTFVLLMRTLFGRHMIDEVNVALMAVTATCVISWLVLLTPRGAEVRTQVVTLEPQYENRLLTQLDSFNAALLKVGSRQATQVISQKS</sequence>
<dbReference type="AlphaFoldDB" id="Q01QV6"/>
<proteinExistence type="predicted"/>
<reference evidence="2" key="1">
    <citation type="submission" date="2006-10" db="EMBL/GenBank/DDBJ databases">
        <title>Complete sequence of Solibacter usitatus Ellin6076.</title>
        <authorList>
            <consortium name="US DOE Joint Genome Institute"/>
            <person name="Copeland A."/>
            <person name="Lucas S."/>
            <person name="Lapidus A."/>
            <person name="Barry K."/>
            <person name="Detter J.C."/>
            <person name="Glavina del Rio T."/>
            <person name="Hammon N."/>
            <person name="Israni S."/>
            <person name="Dalin E."/>
            <person name="Tice H."/>
            <person name="Pitluck S."/>
            <person name="Thompson L.S."/>
            <person name="Brettin T."/>
            <person name="Bruce D."/>
            <person name="Han C."/>
            <person name="Tapia R."/>
            <person name="Gilna P."/>
            <person name="Schmutz J."/>
            <person name="Larimer F."/>
            <person name="Land M."/>
            <person name="Hauser L."/>
            <person name="Kyrpides N."/>
            <person name="Mikhailova N."/>
            <person name="Janssen P.H."/>
            <person name="Kuske C.R."/>
            <person name="Richardson P."/>
        </authorList>
    </citation>
    <scope>NUCLEOTIDE SEQUENCE</scope>
    <source>
        <strain evidence="2">Ellin6076</strain>
    </source>
</reference>
<dbReference type="HOGENOM" id="CLU_1037866_0_0_0"/>
<feature type="transmembrane region" description="Helical" evidence="1">
    <location>
        <begin position="200"/>
        <end position="219"/>
    </location>
</feature>
<feature type="transmembrane region" description="Helical" evidence="1">
    <location>
        <begin position="6"/>
        <end position="23"/>
    </location>
</feature>
<keyword evidence="1" id="KW-0812">Transmembrane</keyword>
<gene>
    <name evidence="2" type="ordered locus">Acid_7051</name>
</gene>
<name>Q01QV6_SOLUE</name>
<feature type="transmembrane region" description="Helical" evidence="1">
    <location>
        <begin position="141"/>
        <end position="158"/>
    </location>
</feature>
<evidence type="ECO:0000256" key="1">
    <source>
        <dbReference type="SAM" id="Phobius"/>
    </source>
</evidence>
<evidence type="ECO:0000313" key="2">
    <source>
        <dbReference type="EMBL" id="ABJ87964.1"/>
    </source>
</evidence>
<feature type="transmembrane region" description="Helical" evidence="1">
    <location>
        <begin position="60"/>
        <end position="79"/>
    </location>
</feature>
<keyword evidence="1" id="KW-0472">Membrane</keyword>
<dbReference type="EMBL" id="CP000473">
    <property type="protein sequence ID" value="ABJ87964.1"/>
    <property type="molecule type" value="Genomic_DNA"/>
</dbReference>
<accession>Q01QV6</accession>
<feature type="transmembrane region" description="Helical" evidence="1">
    <location>
        <begin position="35"/>
        <end position="54"/>
    </location>
</feature>
<dbReference type="OrthoDB" id="129182at2"/>
<feature type="transmembrane region" description="Helical" evidence="1">
    <location>
        <begin position="170"/>
        <end position="188"/>
    </location>
</feature>
<dbReference type="eggNOG" id="ENOG502ZNG1">
    <property type="taxonomic scope" value="Bacteria"/>
</dbReference>
<organism evidence="2">
    <name type="scientific">Solibacter usitatus (strain Ellin6076)</name>
    <dbReference type="NCBI Taxonomy" id="234267"/>
    <lineage>
        <taxon>Bacteria</taxon>
        <taxon>Pseudomonadati</taxon>
        <taxon>Acidobacteriota</taxon>
        <taxon>Terriglobia</taxon>
        <taxon>Bryobacterales</taxon>
        <taxon>Solibacteraceae</taxon>
        <taxon>Candidatus Solibacter</taxon>
    </lineage>
</organism>
<feature type="transmembrane region" description="Helical" evidence="1">
    <location>
        <begin position="100"/>
        <end position="121"/>
    </location>
</feature>
<dbReference type="STRING" id="234267.Acid_7051"/>
<keyword evidence="1" id="KW-1133">Transmembrane helix</keyword>
<dbReference type="KEGG" id="sus:Acid_7051"/>
<dbReference type="InParanoid" id="Q01QV6"/>